<dbReference type="Proteomes" id="UP001229251">
    <property type="component" value="Unassembled WGS sequence"/>
</dbReference>
<name>A0AAJ1Q605_9LACT</name>
<evidence type="ECO:0000313" key="2">
    <source>
        <dbReference type="Proteomes" id="UP001229251"/>
    </source>
</evidence>
<organism evidence="1 2">
    <name type="scientific">Facklamia hominis</name>
    <dbReference type="NCBI Taxonomy" id="178214"/>
    <lineage>
        <taxon>Bacteria</taxon>
        <taxon>Bacillati</taxon>
        <taxon>Bacillota</taxon>
        <taxon>Bacilli</taxon>
        <taxon>Lactobacillales</taxon>
        <taxon>Aerococcaceae</taxon>
        <taxon>Facklamia</taxon>
    </lineage>
</organism>
<comment type="caution">
    <text evidence="1">The sequence shown here is derived from an EMBL/GenBank/DDBJ whole genome shotgun (WGS) entry which is preliminary data.</text>
</comment>
<dbReference type="RefSeq" id="WP_285065625.1">
    <property type="nucleotide sequence ID" value="NZ_JASOOE010000006.1"/>
</dbReference>
<sequence>MNHSIKLHYTDLETVTIPASQINGFNYQIEKGQIGQFQLVLNRSSILANIKGYPYPIDHNNLATYLTADHPAIVSLQIDDQDPLSIRWQQLPNPSLQDCQCEPINIRSYSILEEKQIILGNHKYLKDFFSNKMYQSK</sequence>
<accession>A0AAJ1Q605</accession>
<dbReference type="AlphaFoldDB" id="A0AAJ1Q605"/>
<protein>
    <submittedName>
        <fullName evidence="1">Uncharacterized protein</fullName>
    </submittedName>
</protein>
<reference evidence="1" key="1">
    <citation type="submission" date="2023-05" db="EMBL/GenBank/DDBJ databases">
        <title>Cataloging the Phylogenetic Diversity of Human Bladder Bacteria.</title>
        <authorList>
            <person name="Du J."/>
        </authorList>
    </citation>
    <scope>NUCLEOTIDE SEQUENCE</scope>
    <source>
        <strain evidence="1">UMB1231</strain>
    </source>
</reference>
<gene>
    <name evidence="1" type="ORF">QP433_04150</name>
</gene>
<proteinExistence type="predicted"/>
<evidence type="ECO:0000313" key="1">
    <source>
        <dbReference type="EMBL" id="MDK7187167.1"/>
    </source>
</evidence>
<dbReference type="EMBL" id="JASOOE010000006">
    <property type="protein sequence ID" value="MDK7187167.1"/>
    <property type="molecule type" value="Genomic_DNA"/>
</dbReference>